<evidence type="ECO:0000259" key="8">
    <source>
        <dbReference type="Pfam" id="PF13462"/>
    </source>
</evidence>
<keyword evidence="12" id="KW-1185">Reference proteome</keyword>
<dbReference type="GeneID" id="23798198"/>
<evidence type="ECO:0000256" key="3">
    <source>
        <dbReference type="ARBA" id="ARBA00022729"/>
    </source>
</evidence>
<proteinExistence type="inferred from homology"/>
<dbReference type="SUPFAM" id="SSF52833">
    <property type="entry name" value="Thioredoxin-like"/>
    <property type="match status" value="1"/>
</dbReference>
<evidence type="ECO:0000313" key="12">
    <source>
        <dbReference type="Proteomes" id="UP000015381"/>
    </source>
</evidence>
<dbReference type="PROSITE" id="PS51318">
    <property type="entry name" value="TAT"/>
    <property type="match status" value="1"/>
</dbReference>
<organism evidence="10 11">
    <name type="scientific">Halorhabdus tiamatea SARL4B</name>
    <dbReference type="NCBI Taxonomy" id="1033806"/>
    <lineage>
        <taxon>Archaea</taxon>
        <taxon>Methanobacteriati</taxon>
        <taxon>Methanobacteriota</taxon>
        <taxon>Stenosarchaea group</taxon>
        <taxon>Halobacteria</taxon>
        <taxon>Halobacteriales</taxon>
        <taxon>Haloarculaceae</taxon>
        <taxon>Halorhabdus</taxon>
    </lineage>
</organism>
<dbReference type="eggNOG" id="arCOG02868">
    <property type="taxonomic scope" value="Archaea"/>
</dbReference>
<sequence length="218" mass="23259">MPDDNAARSTRRAFIGGLAIAGTAGLAGCSALSGDDDGIPTITVDPETETLPTPVRGDPDADVTVAAFEDYACGHCATYVLEHLPSIVNDYVEPGVIRYEHYDFPLPLSQESLRAPSAARAVQDTVGLDAYWEFSHALFENQGRLGLSLYEELASEVGADPAVVRAAAEERRYDPTVAESRQYGLQRGVEATPTVIVNGTVLDSYAADVIAQAIEAER</sequence>
<dbReference type="EMBL" id="HF571520">
    <property type="protein sequence ID" value="CCQ32610.1"/>
    <property type="molecule type" value="Genomic_DNA"/>
</dbReference>
<feature type="domain" description="Thioredoxin-like fold" evidence="8">
    <location>
        <begin position="52"/>
        <end position="215"/>
    </location>
</feature>
<evidence type="ECO:0000256" key="1">
    <source>
        <dbReference type="ARBA" id="ARBA00005791"/>
    </source>
</evidence>
<dbReference type="Proteomes" id="UP000015381">
    <property type="component" value="Chromosome I"/>
</dbReference>
<dbReference type="Gene3D" id="3.40.30.10">
    <property type="entry name" value="Glutaredoxin"/>
    <property type="match status" value="1"/>
</dbReference>
<gene>
    <name evidence="10" type="ORF">HLRTI_000101</name>
    <name evidence="9" type="ORF">HTIA_0465</name>
</gene>
<dbReference type="STRING" id="1033806.HTIA_0465"/>
<evidence type="ECO:0000256" key="7">
    <source>
        <dbReference type="ARBA" id="ARBA00023284"/>
    </source>
</evidence>
<dbReference type="EMBL" id="AFNT02000001">
    <property type="protein sequence ID" value="ERJ07732.1"/>
    <property type="molecule type" value="Genomic_DNA"/>
</dbReference>
<evidence type="ECO:0000256" key="2">
    <source>
        <dbReference type="ARBA" id="ARBA00007787"/>
    </source>
</evidence>
<keyword evidence="3" id="KW-0732">Signal</keyword>
<dbReference type="KEGG" id="hti:HTIA_0465"/>
<dbReference type="OrthoDB" id="15256at2157"/>
<reference evidence="10 11" key="2">
    <citation type="journal article" date="2013" name="PLoS ONE">
        <title>INDIGO - INtegrated Data Warehouse of MIcrobial GenOmes with Examples from the Red Sea Extremophiles.</title>
        <authorList>
            <person name="Alam I."/>
            <person name="Antunes A."/>
            <person name="Kamau A.A."/>
            <person name="Ba Alawi W."/>
            <person name="Kalkatawi M."/>
            <person name="Stingl U."/>
            <person name="Bajic V.B."/>
        </authorList>
    </citation>
    <scope>NUCLEOTIDE SEQUENCE [LARGE SCALE GENOMIC DNA]</scope>
    <source>
        <strain evidence="10 11">SARL4B</strain>
    </source>
</reference>
<name>F7PN57_9EURY</name>
<dbReference type="AlphaFoldDB" id="F7PN57"/>
<dbReference type="HOGENOM" id="CLU_000288_47_1_2"/>
<dbReference type="Proteomes" id="UP000003861">
    <property type="component" value="Unassembled WGS sequence"/>
</dbReference>
<evidence type="ECO:0000313" key="11">
    <source>
        <dbReference type="Proteomes" id="UP000003861"/>
    </source>
</evidence>
<keyword evidence="4" id="KW-0249">Electron transport</keyword>
<dbReference type="InterPro" id="IPR036249">
    <property type="entry name" value="Thioredoxin-like_sf"/>
</dbReference>
<dbReference type="PANTHER" id="PTHR13887:SF14">
    <property type="entry name" value="DISULFIDE BOND FORMATION PROTEIN D"/>
    <property type="match status" value="1"/>
</dbReference>
<evidence type="ECO:0000313" key="10">
    <source>
        <dbReference type="EMBL" id="ERJ07732.1"/>
    </source>
</evidence>
<dbReference type="GO" id="GO:0016491">
    <property type="term" value="F:oxidoreductase activity"/>
    <property type="evidence" value="ECO:0007669"/>
    <property type="project" value="UniProtKB-KW"/>
</dbReference>
<reference evidence="10 11" key="1">
    <citation type="journal article" date="2011" name="J. Bacteriol.">
        <title>Genome sequence of Halorhabdus tiamatea, the first archaeon isolated from a deep-sea anoxic brine lake.</title>
        <authorList>
            <person name="Antunes A."/>
            <person name="Alam I."/>
            <person name="Bajic V.B."/>
            <person name="Stingl U."/>
        </authorList>
    </citation>
    <scope>NUCLEOTIDE SEQUENCE [LARGE SCALE GENOMIC DNA]</scope>
    <source>
        <strain evidence="10 11">SARL4B</strain>
    </source>
</reference>
<protein>
    <submittedName>
        <fullName evidence="10">Membrane protein putative</fullName>
    </submittedName>
    <submittedName>
        <fullName evidence="9">Thioredoxin domain protein</fullName>
    </submittedName>
</protein>
<comment type="similarity">
    <text evidence="1">Belongs to the thioredoxin family. DsbA subfamily.</text>
</comment>
<dbReference type="PANTHER" id="PTHR13887">
    <property type="entry name" value="GLUTATHIONE S-TRANSFERASE KAPPA"/>
    <property type="match status" value="1"/>
</dbReference>
<evidence type="ECO:0000256" key="5">
    <source>
        <dbReference type="ARBA" id="ARBA00023002"/>
    </source>
</evidence>
<dbReference type="RefSeq" id="WP_008527413.1">
    <property type="nucleotide sequence ID" value="NC_021921.1"/>
</dbReference>
<evidence type="ECO:0000256" key="4">
    <source>
        <dbReference type="ARBA" id="ARBA00022982"/>
    </source>
</evidence>
<dbReference type="InterPro" id="IPR006311">
    <property type="entry name" value="TAT_signal"/>
</dbReference>
<evidence type="ECO:0000256" key="6">
    <source>
        <dbReference type="ARBA" id="ARBA00023157"/>
    </source>
</evidence>
<evidence type="ECO:0000313" key="9">
    <source>
        <dbReference type="EMBL" id="CCQ32610.1"/>
    </source>
</evidence>
<keyword evidence="5" id="KW-0560">Oxidoreductase</keyword>
<comment type="similarity">
    <text evidence="2">Belongs to the glutaredoxin family.</text>
</comment>
<dbReference type="Pfam" id="PF13462">
    <property type="entry name" value="Thioredoxin_4"/>
    <property type="match status" value="1"/>
</dbReference>
<keyword evidence="6" id="KW-1015">Disulfide bond</keyword>
<reference evidence="9 12" key="3">
    <citation type="journal article" date="2014" name="Environ. Microbiol.">
        <title>Halorhabdus tiamatea: proteogenomics and glycosidase activity measurements identify the first cultivated euryarchaeon from a deep-sea anoxic brine lake as potential polysaccharide degrader.</title>
        <authorList>
            <person name="Werner J."/>
            <person name="Ferrer M."/>
            <person name="Michel G."/>
            <person name="Mann A.J."/>
            <person name="Huang S."/>
            <person name="Juarez S."/>
            <person name="Ciordia S."/>
            <person name="Albar J.P."/>
            <person name="Alcaide M."/>
            <person name="La Cono V."/>
            <person name="Yakimov M.M."/>
            <person name="Antunes A."/>
            <person name="Taborda M."/>
            <person name="Da Costa M.S."/>
            <person name="Amann R.I."/>
            <person name="Gloeckner F.O."/>
            <person name="Golyshina O.V."/>
            <person name="Golyshin P.N."/>
            <person name="Teeling H."/>
        </authorList>
    </citation>
    <scope>NUCLEOTIDE SEQUENCE [LARGE SCALE GENOMIC DNA]</scope>
    <source>
        <strain evidence="12">SARL4B</strain>
        <strain evidence="9">Type strain: SARL4B</strain>
    </source>
</reference>
<keyword evidence="7" id="KW-0676">Redox-active center</keyword>
<dbReference type="InterPro" id="IPR012336">
    <property type="entry name" value="Thioredoxin-like_fold"/>
</dbReference>
<keyword evidence="4" id="KW-0813">Transport</keyword>
<accession>F7PN57</accession>